<evidence type="ECO:0000259" key="2">
    <source>
        <dbReference type="Pfam" id="PF21631"/>
    </source>
</evidence>
<feature type="domain" description="CASTOR ACT" evidence="1">
    <location>
        <begin position="58"/>
        <end position="120"/>
    </location>
</feature>
<dbReference type="Pfam" id="PF21631">
    <property type="entry name" value="A9CJY8-like_N"/>
    <property type="match status" value="1"/>
</dbReference>
<evidence type="ECO:0000313" key="4">
    <source>
        <dbReference type="Proteomes" id="UP001255601"/>
    </source>
</evidence>
<dbReference type="InterPro" id="IPR027795">
    <property type="entry name" value="CASTOR_ACT_dom"/>
</dbReference>
<proteinExistence type="predicted"/>
<dbReference type="SUPFAM" id="SSF55021">
    <property type="entry name" value="ACT-like"/>
    <property type="match status" value="2"/>
</dbReference>
<dbReference type="AlphaFoldDB" id="A0AAJ2ESN0"/>
<dbReference type="InterPro" id="IPR016540">
    <property type="entry name" value="UCP008459"/>
</dbReference>
<accession>A0AAJ2ESN0</accession>
<dbReference type="Pfam" id="PF13840">
    <property type="entry name" value="ACT_7"/>
    <property type="match status" value="1"/>
</dbReference>
<sequence>MPHAINLRAVPGVFSVARLSPDATLPAWFDGPGFSAMVRSDDELTLVCLQDRVPTTVEVEPNWRCLRSLGPIPFNATGILQSLIQPISEQGIGVFVLCTFDGEHILVPEKDWDKAAVSLQEAGHVFVS</sequence>
<gene>
    <name evidence="3" type="ORF">QE369_003453</name>
</gene>
<comment type="caution">
    <text evidence="3">The sequence shown here is derived from an EMBL/GenBank/DDBJ whole genome shotgun (WGS) entry which is preliminary data.</text>
</comment>
<dbReference type="Gene3D" id="3.30.2130.10">
    <property type="entry name" value="VC0802-like"/>
    <property type="match status" value="1"/>
</dbReference>
<name>A0AAJ2ESN0_9HYPH</name>
<dbReference type="PIRSF" id="PIRSF008459">
    <property type="entry name" value="UCP008459"/>
    <property type="match status" value="1"/>
</dbReference>
<dbReference type="RefSeq" id="WP_309771694.1">
    <property type="nucleotide sequence ID" value="NZ_JAVIZC010000003.1"/>
</dbReference>
<evidence type="ECO:0000259" key="1">
    <source>
        <dbReference type="Pfam" id="PF13840"/>
    </source>
</evidence>
<reference evidence="3" key="1">
    <citation type="submission" date="2023-08" db="EMBL/GenBank/DDBJ databases">
        <title>Functional and genomic diversity of the sorghum phyllosphere microbiome.</title>
        <authorList>
            <person name="Shade A."/>
        </authorList>
    </citation>
    <scope>NUCLEOTIDE SEQUENCE</scope>
    <source>
        <strain evidence="3">SORGH_AS_0974</strain>
    </source>
</reference>
<feature type="domain" description="A9CJY8-like N-terminal" evidence="2">
    <location>
        <begin position="12"/>
        <end position="55"/>
    </location>
</feature>
<organism evidence="3 4">
    <name type="scientific">Agrobacterium larrymoorei</name>
    <dbReference type="NCBI Taxonomy" id="160699"/>
    <lineage>
        <taxon>Bacteria</taxon>
        <taxon>Pseudomonadati</taxon>
        <taxon>Pseudomonadota</taxon>
        <taxon>Alphaproteobacteria</taxon>
        <taxon>Hyphomicrobiales</taxon>
        <taxon>Rhizobiaceae</taxon>
        <taxon>Rhizobium/Agrobacterium group</taxon>
        <taxon>Agrobacterium</taxon>
    </lineage>
</organism>
<dbReference type="EMBL" id="JAVIZC010000003">
    <property type="protein sequence ID" value="MDR6103256.1"/>
    <property type="molecule type" value="Genomic_DNA"/>
</dbReference>
<protein>
    <submittedName>
        <fullName evidence="3">Uncharacterized protein</fullName>
    </submittedName>
</protein>
<dbReference type="InterPro" id="IPR049447">
    <property type="entry name" value="A9CJY8-like_N"/>
</dbReference>
<evidence type="ECO:0000313" key="3">
    <source>
        <dbReference type="EMBL" id="MDR6103256.1"/>
    </source>
</evidence>
<dbReference type="InterPro" id="IPR045865">
    <property type="entry name" value="ACT-like_dom_sf"/>
</dbReference>
<dbReference type="Proteomes" id="UP001255601">
    <property type="component" value="Unassembled WGS sequence"/>
</dbReference>